<feature type="signal peptide" evidence="2">
    <location>
        <begin position="1"/>
        <end position="23"/>
    </location>
</feature>
<dbReference type="Gene3D" id="3.40.190.10">
    <property type="entry name" value="Periplasmic binding protein-like II"/>
    <property type="match status" value="1"/>
</dbReference>
<dbReference type="InterPro" id="IPR005064">
    <property type="entry name" value="BUG"/>
</dbReference>
<comment type="similarity">
    <text evidence="1">Belongs to the UPF0065 (bug) family.</text>
</comment>
<dbReference type="Gene3D" id="3.40.190.150">
    <property type="entry name" value="Bordetella uptake gene, domain 1"/>
    <property type="match status" value="1"/>
</dbReference>
<dbReference type="PIRSF" id="PIRSF017082">
    <property type="entry name" value="YflP"/>
    <property type="match status" value="1"/>
</dbReference>
<dbReference type="RefSeq" id="WP_343897870.1">
    <property type="nucleotide sequence ID" value="NZ_BAAAFZ010000092.1"/>
</dbReference>
<dbReference type="Pfam" id="PF03401">
    <property type="entry name" value="TctC"/>
    <property type="match status" value="1"/>
</dbReference>
<dbReference type="PANTHER" id="PTHR42928">
    <property type="entry name" value="TRICARBOXYLATE-BINDING PROTEIN"/>
    <property type="match status" value="1"/>
</dbReference>
<gene>
    <name evidence="3" type="ORF">GCM10009416_46960</name>
</gene>
<dbReference type="Proteomes" id="UP001501588">
    <property type="component" value="Unassembled WGS sequence"/>
</dbReference>
<keyword evidence="4" id="KW-1185">Reference proteome</keyword>
<dbReference type="PANTHER" id="PTHR42928:SF5">
    <property type="entry name" value="BLR1237 PROTEIN"/>
    <property type="match status" value="1"/>
</dbReference>
<keyword evidence="2" id="KW-0732">Signal</keyword>
<sequence>MRRRHLLAASAAGLLAAPASLRAQGGAGPWPNRPVRIIVPYAPGGTSDIIVRPIAERLERAFGRPFIVDNRAGAGGTVGSAAAAGERPDGHTLVVANTGPLAVAPSLYPNLSYDPARAFAWVAMFGGAPIVCAVKGDGPIRGMDEYLAAAKARPEAVSFGSSGVGSAGHLTGVLFGMETGARMLHIPYRGAGEAQQAVLSGDTTSLWDTSGANAAAIRAGTLRGLAVSSAERVSALPAVPTLKELGWPGVVSTNWFLLAAPAGLDPAIAARLAEAVHGALAEPAIRERLDASGVVSLGQMTAQAIAAFVAEETARWAPVVRASGAKPS</sequence>
<organism evidence="3 4">
    <name type="scientific">Craurococcus roseus</name>
    <dbReference type="NCBI Taxonomy" id="77585"/>
    <lineage>
        <taxon>Bacteria</taxon>
        <taxon>Pseudomonadati</taxon>
        <taxon>Pseudomonadota</taxon>
        <taxon>Alphaproteobacteria</taxon>
        <taxon>Acetobacterales</taxon>
        <taxon>Acetobacteraceae</taxon>
        <taxon>Craurococcus</taxon>
    </lineage>
</organism>
<dbReference type="EMBL" id="BAAAFZ010000092">
    <property type="protein sequence ID" value="GAA0603931.1"/>
    <property type="molecule type" value="Genomic_DNA"/>
</dbReference>
<evidence type="ECO:0000256" key="1">
    <source>
        <dbReference type="ARBA" id="ARBA00006987"/>
    </source>
</evidence>
<protein>
    <submittedName>
        <fullName evidence="3">Tripartite tricarboxylate transporter substrate binding protein</fullName>
    </submittedName>
</protein>
<dbReference type="InterPro" id="IPR042100">
    <property type="entry name" value="Bug_dom1"/>
</dbReference>
<feature type="chain" id="PRO_5046687008" evidence="2">
    <location>
        <begin position="24"/>
        <end position="328"/>
    </location>
</feature>
<name>A0ABN1G5A3_9PROT</name>
<evidence type="ECO:0000256" key="2">
    <source>
        <dbReference type="SAM" id="SignalP"/>
    </source>
</evidence>
<reference evidence="3 4" key="1">
    <citation type="journal article" date="2019" name="Int. J. Syst. Evol. Microbiol.">
        <title>The Global Catalogue of Microorganisms (GCM) 10K type strain sequencing project: providing services to taxonomists for standard genome sequencing and annotation.</title>
        <authorList>
            <consortium name="The Broad Institute Genomics Platform"/>
            <consortium name="The Broad Institute Genome Sequencing Center for Infectious Disease"/>
            <person name="Wu L."/>
            <person name="Ma J."/>
        </authorList>
    </citation>
    <scope>NUCLEOTIDE SEQUENCE [LARGE SCALE GENOMIC DNA]</scope>
    <source>
        <strain evidence="3 4">JCM 9933</strain>
    </source>
</reference>
<evidence type="ECO:0000313" key="3">
    <source>
        <dbReference type="EMBL" id="GAA0603931.1"/>
    </source>
</evidence>
<evidence type="ECO:0000313" key="4">
    <source>
        <dbReference type="Proteomes" id="UP001501588"/>
    </source>
</evidence>
<accession>A0ABN1G5A3</accession>
<dbReference type="CDD" id="cd07012">
    <property type="entry name" value="PBP2_Bug_TTT"/>
    <property type="match status" value="1"/>
</dbReference>
<comment type="caution">
    <text evidence="3">The sequence shown here is derived from an EMBL/GenBank/DDBJ whole genome shotgun (WGS) entry which is preliminary data.</text>
</comment>
<proteinExistence type="inferred from homology"/>